<evidence type="ECO:0000313" key="2">
    <source>
        <dbReference type="EMBL" id="CAB4165880.1"/>
    </source>
</evidence>
<dbReference type="EMBL" id="LR796758">
    <property type="protein sequence ID" value="CAB4163880.1"/>
    <property type="molecule type" value="Genomic_DNA"/>
</dbReference>
<sequence>MQDITQIQKSFIVLSSCRTGSVFLAFNIAKQFNKLPTYLGLDPSKFIKDPAERIIVHSHHQHIDTNEYVRVFSVRKDIVMSAISMIIATHYRLFHHYQHQNYLPPEPFIFSDWQKLDKQCDHIIRWQTFYMSTLTEQDSVIVYETLMDKIPATAIKQVYPTKENIVLNYQDLIDYVTEKYAADMLKNAQIFLDHENLSDPIYNIDKDFYLF</sequence>
<protein>
    <submittedName>
        <fullName evidence="3">Uncharacterized protein</fullName>
    </submittedName>
</protein>
<name>A0A6J5QQY5_9CAUD</name>
<organism evidence="3">
    <name type="scientific">uncultured Caudovirales phage</name>
    <dbReference type="NCBI Taxonomy" id="2100421"/>
    <lineage>
        <taxon>Viruses</taxon>
        <taxon>Duplodnaviria</taxon>
        <taxon>Heunggongvirae</taxon>
        <taxon>Uroviricota</taxon>
        <taxon>Caudoviricetes</taxon>
        <taxon>Peduoviridae</taxon>
        <taxon>Maltschvirus</taxon>
        <taxon>Maltschvirus maltsch</taxon>
    </lineage>
</organism>
<evidence type="ECO:0000313" key="4">
    <source>
        <dbReference type="EMBL" id="CAB4221455.1"/>
    </source>
</evidence>
<reference evidence="3" key="1">
    <citation type="submission" date="2020-05" db="EMBL/GenBank/DDBJ databases">
        <authorList>
            <person name="Chiriac C."/>
            <person name="Salcher M."/>
            <person name="Ghai R."/>
            <person name="Kavagutti S V."/>
        </authorList>
    </citation>
    <scope>NUCLEOTIDE SEQUENCE</scope>
</reference>
<evidence type="ECO:0000313" key="1">
    <source>
        <dbReference type="EMBL" id="CAB4163880.1"/>
    </source>
</evidence>
<accession>A0A6J5QQY5</accession>
<gene>
    <name evidence="3" type="ORF">UFOVP1146_236</name>
    <name evidence="4" type="ORF">UFOVP1638_329</name>
    <name evidence="1" type="ORF">UFOVP812_149</name>
    <name evidence="2" type="ORF">UFOVP818_416</name>
</gene>
<dbReference type="EMBL" id="LR797502">
    <property type="protein sequence ID" value="CAB4221455.1"/>
    <property type="molecule type" value="Genomic_DNA"/>
</dbReference>
<evidence type="ECO:0000313" key="3">
    <source>
        <dbReference type="EMBL" id="CAB4186890.1"/>
    </source>
</evidence>
<dbReference type="EMBL" id="LR796776">
    <property type="protein sequence ID" value="CAB4165880.1"/>
    <property type="molecule type" value="Genomic_DNA"/>
</dbReference>
<proteinExistence type="predicted"/>
<dbReference type="EMBL" id="LR797099">
    <property type="protein sequence ID" value="CAB4186890.1"/>
    <property type="molecule type" value="Genomic_DNA"/>
</dbReference>